<evidence type="ECO:0000313" key="1">
    <source>
        <dbReference type="EMBL" id="KAJ4446242.1"/>
    </source>
</evidence>
<evidence type="ECO:0000313" key="2">
    <source>
        <dbReference type="Proteomes" id="UP001148838"/>
    </source>
</evidence>
<accession>A0ABQ8TJU7</accession>
<comment type="caution">
    <text evidence="1">The sequence shown here is derived from an EMBL/GenBank/DDBJ whole genome shotgun (WGS) entry which is preliminary data.</text>
</comment>
<organism evidence="1 2">
    <name type="scientific">Periplaneta americana</name>
    <name type="common">American cockroach</name>
    <name type="synonym">Blatta americana</name>
    <dbReference type="NCBI Taxonomy" id="6978"/>
    <lineage>
        <taxon>Eukaryota</taxon>
        <taxon>Metazoa</taxon>
        <taxon>Ecdysozoa</taxon>
        <taxon>Arthropoda</taxon>
        <taxon>Hexapoda</taxon>
        <taxon>Insecta</taxon>
        <taxon>Pterygota</taxon>
        <taxon>Neoptera</taxon>
        <taxon>Polyneoptera</taxon>
        <taxon>Dictyoptera</taxon>
        <taxon>Blattodea</taxon>
        <taxon>Blattoidea</taxon>
        <taxon>Blattidae</taxon>
        <taxon>Blattinae</taxon>
        <taxon>Periplaneta</taxon>
    </lineage>
</organism>
<sequence>MADLCEGGNESAGFLKAWRHSLKHSAIGPFSFIEATINGNVYLDMCRTFVVDQRPQDRFSSNKKNPCLAT</sequence>
<proteinExistence type="predicted"/>
<protein>
    <submittedName>
        <fullName evidence="1">Uncharacterized protein</fullName>
    </submittedName>
</protein>
<keyword evidence="2" id="KW-1185">Reference proteome</keyword>
<dbReference type="EMBL" id="JAJSOF020000009">
    <property type="protein sequence ID" value="KAJ4446242.1"/>
    <property type="molecule type" value="Genomic_DNA"/>
</dbReference>
<reference evidence="1 2" key="1">
    <citation type="journal article" date="2022" name="Allergy">
        <title>Genome assembly and annotation of Periplaneta americana reveal a comprehensive cockroach allergen profile.</title>
        <authorList>
            <person name="Wang L."/>
            <person name="Xiong Q."/>
            <person name="Saelim N."/>
            <person name="Wang L."/>
            <person name="Nong W."/>
            <person name="Wan A.T."/>
            <person name="Shi M."/>
            <person name="Liu X."/>
            <person name="Cao Q."/>
            <person name="Hui J.H.L."/>
            <person name="Sookrung N."/>
            <person name="Leung T.F."/>
            <person name="Tungtrongchitr A."/>
            <person name="Tsui S.K.W."/>
        </authorList>
    </citation>
    <scope>NUCLEOTIDE SEQUENCE [LARGE SCALE GENOMIC DNA]</scope>
    <source>
        <strain evidence="1">PWHHKU_190912</strain>
    </source>
</reference>
<gene>
    <name evidence="1" type="ORF">ANN_12936</name>
</gene>
<name>A0ABQ8TJU7_PERAM</name>
<dbReference type="Proteomes" id="UP001148838">
    <property type="component" value="Unassembled WGS sequence"/>
</dbReference>